<accession>A0A9W7AGT2</accession>
<comment type="similarity">
    <text evidence="1">Belongs to the flavin monoamine oxidase family.</text>
</comment>
<dbReference type="Gene3D" id="3.50.50.60">
    <property type="entry name" value="FAD/NAD(P)-binding domain"/>
    <property type="match status" value="2"/>
</dbReference>
<dbReference type="EC" id="1.4.3.4" evidence="2"/>
<dbReference type="GO" id="GO:0097621">
    <property type="term" value="F:monoamine oxidase activity"/>
    <property type="evidence" value="ECO:0007669"/>
    <property type="project" value="UniProtKB-EC"/>
</dbReference>
<dbReference type="InterPro" id="IPR036188">
    <property type="entry name" value="FAD/NAD-bd_sf"/>
</dbReference>
<evidence type="ECO:0000256" key="1">
    <source>
        <dbReference type="ARBA" id="ARBA00005995"/>
    </source>
</evidence>
<sequence>MLKRFSSFSSTLLLAMSSLTITSLTSQPPPVFDVVVIGSGISGLLTAELVLGSMPATKVLVVKKSTQIGGRAKIISQNSPFDLGGAWTWSDQRLNALTKRLGIEKFKQPSDGVDVILQDLYGGGQRQLLNTGGQLLACGPGAERLQGGVGGVPVKLAEEVVKRGGEVRLSTSVTKIGLNNDIVTLNDSIQTKFVVIAAPPQMIATHINFSPPLPSKQTSSMLSTQTWMYNTGKAIVEYDKPWWKEGEGKLSLCSSGTSRLGGHVEVTWDNSDYGNGKYAIGMFVKEGANEENVRAEIAQIFGSDGDKIKGITGVDVKIWSDVGVPGGSPATYGSRILREEHLEGRVVFSGTETEDEHGHIEGAVISGERAAETIIAKLKGEMKAEEL</sequence>
<protein>
    <recommendedName>
        <fullName evidence="2">monoamine oxidase</fullName>
        <ecNumber evidence="2">1.4.3.4</ecNumber>
    </recommendedName>
</protein>
<evidence type="ECO:0000313" key="7">
    <source>
        <dbReference type="Proteomes" id="UP001162640"/>
    </source>
</evidence>
<dbReference type="PANTHER" id="PTHR43563:SF1">
    <property type="entry name" value="AMINE OXIDASE [FLAVIN-CONTAINING] B"/>
    <property type="match status" value="1"/>
</dbReference>
<dbReference type="EMBL" id="BLQM01000167">
    <property type="protein sequence ID" value="GMH71594.1"/>
    <property type="molecule type" value="Genomic_DNA"/>
</dbReference>
<feature type="signal peptide" evidence="4">
    <location>
        <begin position="1"/>
        <end position="26"/>
    </location>
</feature>
<dbReference type="Pfam" id="PF01593">
    <property type="entry name" value="Amino_oxidase"/>
    <property type="match status" value="1"/>
</dbReference>
<evidence type="ECO:0000313" key="6">
    <source>
        <dbReference type="EMBL" id="GMH71594.1"/>
    </source>
</evidence>
<feature type="chain" id="PRO_5040898080" description="monoamine oxidase" evidence="4">
    <location>
        <begin position="27"/>
        <end position="387"/>
    </location>
</feature>
<comment type="catalytic activity">
    <reaction evidence="3">
        <text>a secondary aliphatic amine + O2 + H2O = a primary amine + an aldehyde + H2O2</text>
        <dbReference type="Rhea" id="RHEA:26414"/>
        <dbReference type="ChEBI" id="CHEBI:15377"/>
        <dbReference type="ChEBI" id="CHEBI:15379"/>
        <dbReference type="ChEBI" id="CHEBI:16240"/>
        <dbReference type="ChEBI" id="CHEBI:17478"/>
        <dbReference type="ChEBI" id="CHEBI:58855"/>
        <dbReference type="ChEBI" id="CHEBI:65296"/>
        <dbReference type="EC" id="1.4.3.4"/>
    </reaction>
</comment>
<evidence type="ECO:0000256" key="4">
    <source>
        <dbReference type="SAM" id="SignalP"/>
    </source>
</evidence>
<dbReference type="InterPro" id="IPR050703">
    <property type="entry name" value="Flavin_MAO"/>
</dbReference>
<feature type="domain" description="Amine oxidase" evidence="5">
    <location>
        <begin position="132"/>
        <end position="375"/>
    </location>
</feature>
<proteinExistence type="inferred from homology"/>
<dbReference type="AlphaFoldDB" id="A0A9W7AGT2"/>
<dbReference type="Proteomes" id="UP001162640">
    <property type="component" value="Unassembled WGS sequence"/>
</dbReference>
<reference evidence="7" key="1">
    <citation type="journal article" date="2023" name="Commun. Biol.">
        <title>Genome analysis of Parmales, the sister group of diatoms, reveals the evolutionary specialization of diatoms from phago-mixotrophs to photoautotrophs.</title>
        <authorList>
            <person name="Ban H."/>
            <person name="Sato S."/>
            <person name="Yoshikawa S."/>
            <person name="Yamada K."/>
            <person name="Nakamura Y."/>
            <person name="Ichinomiya M."/>
            <person name="Sato N."/>
            <person name="Blanc-Mathieu R."/>
            <person name="Endo H."/>
            <person name="Kuwata A."/>
            <person name="Ogata H."/>
        </authorList>
    </citation>
    <scope>NUCLEOTIDE SEQUENCE [LARGE SCALE GENOMIC DNA]</scope>
</reference>
<organism evidence="6 7">
    <name type="scientific">Triparma laevis f. inornata</name>
    <dbReference type="NCBI Taxonomy" id="1714386"/>
    <lineage>
        <taxon>Eukaryota</taxon>
        <taxon>Sar</taxon>
        <taxon>Stramenopiles</taxon>
        <taxon>Ochrophyta</taxon>
        <taxon>Bolidophyceae</taxon>
        <taxon>Parmales</taxon>
        <taxon>Triparmaceae</taxon>
        <taxon>Triparma</taxon>
    </lineage>
</organism>
<name>A0A9W7AGT2_9STRA</name>
<dbReference type="SUPFAM" id="SSF54373">
    <property type="entry name" value="FAD-linked reductases, C-terminal domain"/>
    <property type="match status" value="1"/>
</dbReference>
<evidence type="ECO:0000256" key="2">
    <source>
        <dbReference type="ARBA" id="ARBA00012804"/>
    </source>
</evidence>
<comment type="caution">
    <text evidence="6">The sequence shown here is derived from an EMBL/GenBank/DDBJ whole genome shotgun (WGS) entry which is preliminary data.</text>
</comment>
<dbReference type="InterPro" id="IPR002937">
    <property type="entry name" value="Amino_oxidase"/>
</dbReference>
<keyword evidence="4" id="KW-0732">Signal</keyword>
<evidence type="ECO:0000256" key="3">
    <source>
        <dbReference type="ARBA" id="ARBA00048448"/>
    </source>
</evidence>
<evidence type="ECO:0000259" key="5">
    <source>
        <dbReference type="Pfam" id="PF01593"/>
    </source>
</evidence>
<dbReference type="SUPFAM" id="SSF51905">
    <property type="entry name" value="FAD/NAD(P)-binding domain"/>
    <property type="match status" value="1"/>
</dbReference>
<dbReference type="PANTHER" id="PTHR43563">
    <property type="entry name" value="AMINE OXIDASE"/>
    <property type="match status" value="1"/>
</dbReference>
<gene>
    <name evidence="6" type="ORF">TL16_g05698</name>
</gene>
<dbReference type="Pfam" id="PF13450">
    <property type="entry name" value="NAD_binding_8"/>
    <property type="match status" value="1"/>
</dbReference>